<dbReference type="Proteomes" id="UP001500456">
    <property type="component" value="Unassembled WGS sequence"/>
</dbReference>
<gene>
    <name evidence="2" type="ORF">GCM10022232_03560</name>
</gene>
<dbReference type="RefSeq" id="WP_345560582.1">
    <property type="nucleotide sequence ID" value="NZ_BAAAZX010000001.1"/>
</dbReference>
<keyword evidence="3" id="KW-1185">Reference proteome</keyword>
<reference evidence="3" key="1">
    <citation type="journal article" date="2019" name="Int. J. Syst. Evol. Microbiol.">
        <title>The Global Catalogue of Microorganisms (GCM) 10K type strain sequencing project: providing services to taxonomists for standard genome sequencing and annotation.</title>
        <authorList>
            <consortium name="The Broad Institute Genomics Platform"/>
            <consortium name="The Broad Institute Genome Sequencing Center for Infectious Disease"/>
            <person name="Wu L."/>
            <person name="Ma J."/>
        </authorList>
    </citation>
    <scope>NUCLEOTIDE SEQUENCE [LARGE SCALE GENOMIC DNA]</scope>
    <source>
        <strain evidence="3">JCM 16924</strain>
    </source>
</reference>
<dbReference type="InterPro" id="IPR011009">
    <property type="entry name" value="Kinase-like_dom_sf"/>
</dbReference>
<dbReference type="InterPro" id="IPR002575">
    <property type="entry name" value="Aminoglycoside_PTrfase"/>
</dbReference>
<organism evidence="2 3">
    <name type="scientific">Streptomyces plumbiresistens</name>
    <dbReference type="NCBI Taxonomy" id="511811"/>
    <lineage>
        <taxon>Bacteria</taxon>
        <taxon>Bacillati</taxon>
        <taxon>Actinomycetota</taxon>
        <taxon>Actinomycetes</taxon>
        <taxon>Kitasatosporales</taxon>
        <taxon>Streptomycetaceae</taxon>
        <taxon>Streptomyces</taxon>
    </lineage>
</organism>
<accession>A0ABP7Q337</accession>
<dbReference type="SUPFAM" id="SSF56112">
    <property type="entry name" value="Protein kinase-like (PK-like)"/>
    <property type="match status" value="1"/>
</dbReference>
<sequence>MTTTRRPLTRDDLTPLARAATGLHRPLAAVARLRGGSKKGVYRLTFDDDSTAVAYVWSADEDYWDAGPSDPRDPFSHGTGFGLFTAAHDRLAAAGVRTPRLLYADATHTHLPADAAVVEDLRGGSLEETLERDPALGRACLQRLAAQLTELHAHEAPAFGKVALVDSGGESSASSCEQRVTEGALRDIAEVAARDARITAVREELADTVRELASAVRPRSRYSLIHGELGPDHVLLDTDGNPALIDIEGLMYFDAEWEHVFLRIRFRHHYDTLRAPGLDEDRLRLYRLAMHLSLVAGPLRLLDGDFPNPEPMRDIAEHNLRRALELTGGRGGTR</sequence>
<name>A0ABP7Q337_9ACTN</name>
<dbReference type="InterPro" id="IPR051678">
    <property type="entry name" value="AGP_Transferase"/>
</dbReference>
<evidence type="ECO:0000313" key="2">
    <source>
        <dbReference type="EMBL" id="GAA3975524.1"/>
    </source>
</evidence>
<dbReference type="Pfam" id="PF01636">
    <property type="entry name" value="APH"/>
    <property type="match status" value="1"/>
</dbReference>
<comment type="caution">
    <text evidence="2">The sequence shown here is derived from an EMBL/GenBank/DDBJ whole genome shotgun (WGS) entry which is preliminary data.</text>
</comment>
<feature type="domain" description="Aminoglycoside phosphotransferase" evidence="1">
    <location>
        <begin position="85"/>
        <end position="271"/>
    </location>
</feature>
<dbReference type="PANTHER" id="PTHR21310:SF15">
    <property type="entry name" value="AMINOGLYCOSIDE PHOSPHOTRANSFERASE DOMAIN-CONTAINING PROTEIN"/>
    <property type="match status" value="1"/>
</dbReference>
<evidence type="ECO:0000313" key="3">
    <source>
        <dbReference type="Proteomes" id="UP001500456"/>
    </source>
</evidence>
<dbReference type="Gene3D" id="3.90.1200.10">
    <property type="match status" value="1"/>
</dbReference>
<protein>
    <submittedName>
        <fullName evidence="2">Phosphotransferase</fullName>
    </submittedName>
</protein>
<proteinExistence type="predicted"/>
<dbReference type="PANTHER" id="PTHR21310">
    <property type="entry name" value="AMINOGLYCOSIDE PHOSPHOTRANSFERASE-RELATED-RELATED"/>
    <property type="match status" value="1"/>
</dbReference>
<evidence type="ECO:0000259" key="1">
    <source>
        <dbReference type="Pfam" id="PF01636"/>
    </source>
</evidence>
<dbReference type="EMBL" id="BAAAZX010000001">
    <property type="protein sequence ID" value="GAA3975524.1"/>
    <property type="molecule type" value="Genomic_DNA"/>
</dbReference>